<dbReference type="GO" id="GO:0005829">
    <property type="term" value="C:cytosol"/>
    <property type="evidence" value="ECO:0007669"/>
    <property type="project" value="TreeGrafter"/>
</dbReference>
<comment type="cofactor">
    <cofactor evidence="9">
        <name>Mg(2+)</name>
        <dbReference type="ChEBI" id="CHEBI:18420"/>
    </cofactor>
    <text evidence="9">Binds 2 magnesium ions per monomer.</text>
</comment>
<dbReference type="Gene3D" id="1.20.970.10">
    <property type="entry name" value="Transferase, Pyrimidine Nucleoside Phosphorylase, Chain C"/>
    <property type="match status" value="1"/>
</dbReference>
<feature type="binding site" evidence="9">
    <location>
        <begin position="107"/>
        <end position="115"/>
    </location>
    <ligand>
        <name>5-phospho-alpha-D-ribose 1-diphosphate</name>
        <dbReference type="ChEBI" id="CHEBI:58017"/>
    </ligand>
</feature>
<dbReference type="UniPathway" id="UPA00035">
    <property type="reaction ID" value="UER00041"/>
</dbReference>
<dbReference type="Proteomes" id="UP000223071">
    <property type="component" value="Unassembled WGS sequence"/>
</dbReference>
<keyword evidence="6 9" id="KW-0057">Aromatic amino acid biosynthesis</keyword>
<dbReference type="GO" id="GO:0004048">
    <property type="term" value="F:anthranilate phosphoribosyltransferase activity"/>
    <property type="evidence" value="ECO:0007669"/>
    <property type="project" value="UniProtKB-UniRule"/>
</dbReference>
<dbReference type="RefSeq" id="WP_098503489.1">
    <property type="nucleotide sequence ID" value="NZ_PDJQ01000001.1"/>
</dbReference>
<evidence type="ECO:0000256" key="2">
    <source>
        <dbReference type="ARBA" id="ARBA00022605"/>
    </source>
</evidence>
<dbReference type="NCBIfam" id="TIGR01245">
    <property type="entry name" value="trpD"/>
    <property type="match status" value="1"/>
</dbReference>
<comment type="similarity">
    <text evidence="9">Belongs to the anthranilate phosphoribosyltransferase family.</text>
</comment>
<organism evidence="12 13">
    <name type="scientific">Tepidiforma thermophila (strain KCTC 52669 / CGMCC 1.13589 / G233)</name>
    <dbReference type="NCBI Taxonomy" id="2761530"/>
    <lineage>
        <taxon>Bacteria</taxon>
        <taxon>Bacillati</taxon>
        <taxon>Chloroflexota</taxon>
        <taxon>Tepidiformia</taxon>
        <taxon>Tepidiformales</taxon>
        <taxon>Tepidiformaceae</taxon>
        <taxon>Tepidiforma</taxon>
    </lineage>
</organism>
<evidence type="ECO:0000256" key="6">
    <source>
        <dbReference type="ARBA" id="ARBA00023141"/>
    </source>
</evidence>
<evidence type="ECO:0000256" key="7">
    <source>
        <dbReference type="ARBA" id="ARBA00052328"/>
    </source>
</evidence>
<evidence type="ECO:0000313" key="13">
    <source>
        <dbReference type="Proteomes" id="UP000223071"/>
    </source>
</evidence>
<comment type="subunit">
    <text evidence="9">Homodimer.</text>
</comment>
<sequence>MAVQEAIKSLVDAGDLPPALAAAALEELMTGAATPAQVGAFLAAWRIRGESAPAIAACLEVMLRHAEPVPAAGTIDICGTGGDGIDTINVSTAAGFIVAACGVRVAKHGNRAASSKCGSADVLEALGARIDLDGQAIARIIDACNFCFLFAQRMHPAMRHVGGARREIGIRTVFNILGPLSNPTAPARQLVGVGAAPLGPLVAEALALRGVEYALVVHSEDGLDEISPAAPTRAWVVADGAVAERTISPADFGLPTAPLSAVAGGDAAANAGDILAILDGAEGPKTDFTLMNAAAALVVASRAADFREGVRLAREAVASGRAREVLDTYIALSREAAGG</sequence>
<dbReference type="InterPro" id="IPR000312">
    <property type="entry name" value="Glycosyl_Trfase_fam3"/>
</dbReference>
<dbReference type="InterPro" id="IPR017459">
    <property type="entry name" value="Glycosyl_Trfase_fam3_N_dom"/>
</dbReference>
<gene>
    <name evidence="9" type="primary">trpD</name>
    <name evidence="12" type="ORF">A9A59_1284</name>
</gene>
<dbReference type="HAMAP" id="MF_00211">
    <property type="entry name" value="TrpD"/>
    <property type="match status" value="1"/>
</dbReference>
<evidence type="ECO:0000256" key="4">
    <source>
        <dbReference type="ARBA" id="ARBA00022679"/>
    </source>
</evidence>
<feature type="binding site" evidence="9">
    <location>
        <position position="225"/>
    </location>
    <ligand>
        <name>Mg(2+)</name>
        <dbReference type="ChEBI" id="CHEBI:18420"/>
        <label>2</label>
    </ligand>
</feature>
<dbReference type="AlphaFoldDB" id="A0A2A9HGH7"/>
<comment type="similarity">
    <text evidence="8">In the C-terminal section; belongs to the anthranilate phosphoribosyltransferase family.</text>
</comment>
<keyword evidence="2 9" id="KW-0028">Amino-acid biosynthesis</keyword>
<feature type="binding site" evidence="9">
    <location>
        <position position="110"/>
    </location>
    <ligand>
        <name>anthranilate</name>
        <dbReference type="ChEBI" id="CHEBI:16567"/>
        <label>1</label>
    </ligand>
</feature>
<dbReference type="Pfam" id="PF02885">
    <property type="entry name" value="Glycos_trans_3N"/>
    <property type="match status" value="1"/>
</dbReference>
<dbReference type="SUPFAM" id="SSF47648">
    <property type="entry name" value="Nucleoside phosphorylase/phosphoribosyltransferase N-terminal domain"/>
    <property type="match status" value="1"/>
</dbReference>
<evidence type="ECO:0000259" key="11">
    <source>
        <dbReference type="Pfam" id="PF02885"/>
    </source>
</evidence>
<dbReference type="EMBL" id="PDJQ01000001">
    <property type="protein sequence ID" value="PFG74076.1"/>
    <property type="molecule type" value="Genomic_DNA"/>
</dbReference>
<keyword evidence="3 9" id="KW-0328">Glycosyltransferase</keyword>
<evidence type="ECO:0000256" key="9">
    <source>
        <dbReference type="HAMAP-Rule" id="MF_00211"/>
    </source>
</evidence>
<keyword evidence="4 9" id="KW-0808">Transferase</keyword>
<proteinExistence type="inferred from homology"/>
<comment type="pathway">
    <text evidence="1 9">Amino-acid biosynthesis; L-tryptophan biosynthesis; L-tryptophan from chorismate: step 2/5.</text>
</comment>
<dbReference type="FunFam" id="3.40.1030.10:FF:000002">
    <property type="entry name" value="Anthranilate phosphoribosyltransferase"/>
    <property type="match status" value="1"/>
</dbReference>
<keyword evidence="9" id="KW-0479">Metal-binding</keyword>
<feature type="binding site" evidence="9">
    <location>
        <position position="87"/>
    </location>
    <ligand>
        <name>5-phospho-alpha-D-ribose 1-diphosphate</name>
        <dbReference type="ChEBI" id="CHEBI:58017"/>
    </ligand>
</feature>
<evidence type="ECO:0000256" key="3">
    <source>
        <dbReference type="ARBA" id="ARBA00022676"/>
    </source>
</evidence>
<dbReference type="InterPro" id="IPR035902">
    <property type="entry name" value="Nuc_phospho_transferase"/>
</dbReference>
<evidence type="ECO:0000256" key="5">
    <source>
        <dbReference type="ARBA" id="ARBA00022822"/>
    </source>
</evidence>
<feature type="binding site" evidence="9">
    <location>
        <position position="91"/>
    </location>
    <ligand>
        <name>Mg(2+)</name>
        <dbReference type="ChEBI" id="CHEBI:18420"/>
        <label>1</label>
    </ligand>
</feature>
<reference evidence="12 13" key="1">
    <citation type="submission" date="2017-09" db="EMBL/GenBank/DDBJ databases">
        <title>Sequencing the genomes of two abundant thermophiles in Great Basin hot springs: Thermocrinis jamiesonii and novel Chloroflexi Thermoflexus hugenholtzii.</title>
        <authorList>
            <person name="Hedlund B."/>
        </authorList>
    </citation>
    <scope>NUCLEOTIDE SEQUENCE [LARGE SCALE GENOMIC DNA]</scope>
    <source>
        <strain evidence="12 13">G233</strain>
    </source>
</reference>
<dbReference type="GO" id="GO:0000162">
    <property type="term" value="P:L-tryptophan biosynthetic process"/>
    <property type="evidence" value="ECO:0007669"/>
    <property type="project" value="UniProtKB-UniRule"/>
</dbReference>
<dbReference type="InterPro" id="IPR036320">
    <property type="entry name" value="Glycosyl_Trfase_fam3_N_dom_sf"/>
</dbReference>
<feature type="binding site" evidence="9">
    <location>
        <position position="79"/>
    </location>
    <ligand>
        <name>anthranilate</name>
        <dbReference type="ChEBI" id="CHEBI:16567"/>
        <label>1</label>
    </ligand>
</feature>
<feature type="domain" description="Glycosyl transferase family 3" evidence="10">
    <location>
        <begin position="74"/>
        <end position="322"/>
    </location>
</feature>
<keyword evidence="9" id="KW-0460">Magnesium</keyword>
<feature type="binding site" evidence="9">
    <location>
        <begin position="82"/>
        <end position="83"/>
    </location>
    <ligand>
        <name>5-phospho-alpha-D-ribose 1-diphosphate</name>
        <dbReference type="ChEBI" id="CHEBI:58017"/>
    </ligand>
</feature>
<feature type="binding site" evidence="9">
    <location>
        <position position="79"/>
    </location>
    <ligand>
        <name>5-phospho-alpha-D-ribose 1-diphosphate</name>
        <dbReference type="ChEBI" id="CHEBI:58017"/>
    </ligand>
</feature>
<feature type="binding site" evidence="9">
    <location>
        <position position="119"/>
    </location>
    <ligand>
        <name>5-phospho-alpha-D-ribose 1-diphosphate</name>
        <dbReference type="ChEBI" id="CHEBI:58017"/>
    </ligand>
</feature>
<accession>A0A2A9HGH7</accession>
<evidence type="ECO:0000259" key="10">
    <source>
        <dbReference type="Pfam" id="PF00591"/>
    </source>
</evidence>
<dbReference type="EC" id="2.4.2.18" evidence="9"/>
<dbReference type="PANTHER" id="PTHR43285">
    <property type="entry name" value="ANTHRANILATE PHOSPHORIBOSYLTRANSFERASE"/>
    <property type="match status" value="1"/>
</dbReference>
<feature type="binding site" evidence="9">
    <location>
        <position position="225"/>
    </location>
    <ligand>
        <name>Mg(2+)</name>
        <dbReference type="ChEBI" id="CHEBI:18420"/>
        <label>1</label>
    </ligand>
</feature>
<feature type="binding site" evidence="9">
    <location>
        <position position="165"/>
    </location>
    <ligand>
        <name>anthranilate</name>
        <dbReference type="ChEBI" id="CHEBI:16567"/>
        <label>2</label>
    </ligand>
</feature>
<name>A0A2A9HGH7_TEPT2</name>
<evidence type="ECO:0000256" key="1">
    <source>
        <dbReference type="ARBA" id="ARBA00004907"/>
    </source>
</evidence>
<dbReference type="SUPFAM" id="SSF52418">
    <property type="entry name" value="Nucleoside phosphorylase/phosphoribosyltransferase catalytic domain"/>
    <property type="match status" value="1"/>
</dbReference>
<dbReference type="Gene3D" id="3.40.1030.10">
    <property type="entry name" value="Nucleoside phosphorylase/phosphoribosyltransferase catalytic domain"/>
    <property type="match status" value="1"/>
</dbReference>
<evidence type="ECO:0000313" key="12">
    <source>
        <dbReference type="EMBL" id="PFG74076.1"/>
    </source>
</evidence>
<feature type="binding site" evidence="9">
    <location>
        <begin position="89"/>
        <end position="92"/>
    </location>
    <ligand>
        <name>5-phospho-alpha-D-ribose 1-diphosphate</name>
        <dbReference type="ChEBI" id="CHEBI:58017"/>
    </ligand>
</feature>
<comment type="caution">
    <text evidence="9">Lacks conserved residue(s) required for the propagation of feature annotation.</text>
</comment>
<dbReference type="Pfam" id="PF00591">
    <property type="entry name" value="Glycos_transf_3"/>
    <property type="match status" value="1"/>
</dbReference>
<protein>
    <recommendedName>
        <fullName evidence="9">Anthranilate phosphoribosyltransferase</fullName>
        <ecNumber evidence="9">2.4.2.18</ecNumber>
    </recommendedName>
</protein>
<keyword evidence="5 9" id="KW-0822">Tryptophan biosynthesis</keyword>
<evidence type="ECO:0000256" key="8">
    <source>
        <dbReference type="ARBA" id="ARBA00061188"/>
    </source>
</evidence>
<comment type="caution">
    <text evidence="12">The sequence shown here is derived from an EMBL/GenBank/DDBJ whole genome shotgun (WGS) entry which is preliminary data.</text>
</comment>
<comment type="function">
    <text evidence="9">Catalyzes the transfer of the phosphoribosyl group of 5-phosphorylribose-1-pyrophosphate (PRPP) to anthranilate to yield N-(5'-phosphoribosyl)-anthranilate (PRA).</text>
</comment>
<comment type="catalytic activity">
    <reaction evidence="7 9">
        <text>N-(5-phospho-beta-D-ribosyl)anthranilate + diphosphate = 5-phospho-alpha-D-ribose 1-diphosphate + anthranilate</text>
        <dbReference type="Rhea" id="RHEA:11768"/>
        <dbReference type="ChEBI" id="CHEBI:16567"/>
        <dbReference type="ChEBI" id="CHEBI:18277"/>
        <dbReference type="ChEBI" id="CHEBI:33019"/>
        <dbReference type="ChEBI" id="CHEBI:58017"/>
        <dbReference type="EC" id="2.4.2.18"/>
    </reaction>
</comment>
<keyword evidence="13" id="KW-1185">Reference proteome</keyword>
<feature type="domain" description="Glycosyl transferase family 3 N-terminal" evidence="11">
    <location>
        <begin position="4"/>
        <end position="66"/>
    </location>
</feature>
<dbReference type="InterPro" id="IPR005940">
    <property type="entry name" value="Anthranilate_Pribosyl_Tfrase"/>
</dbReference>
<feature type="binding site" evidence="9">
    <location>
        <position position="224"/>
    </location>
    <ligand>
        <name>Mg(2+)</name>
        <dbReference type="ChEBI" id="CHEBI:18420"/>
        <label>2</label>
    </ligand>
</feature>
<dbReference type="PANTHER" id="PTHR43285:SF2">
    <property type="entry name" value="ANTHRANILATE PHOSPHORIBOSYLTRANSFERASE"/>
    <property type="match status" value="1"/>
</dbReference>
<dbReference type="GO" id="GO:0000287">
    <property type="term" value="F:magnesium ion binding"/>
    <property type="evidence" value="ECO:0007669"/>
    <property type="project" value="UniProtKB-UniRule"/>
</dbReference>